<dbReference type="EMBL" id="CABPRJ010002020">
    <property type="protein sequence ID" value="VVC42849.1"/>
    <property type="molecule type" value="Genomic_DNA"/>
</dbReference>
<accession>A0A5E4NJR5</accession>
<name>A0A5E4NJR5_9HEMI</name>
<organism evidence="1 2">
    <name type="scientific">Cinara cedri</name>
    <dbReference type="NCBI Taxonomy" id="506608"/>
    <lineage>
        <taxon>Eukaryota</taxon>
        <taxon>Metazoa</taxon>
        <taxon>Ecdysozoa</taxon>
        <taxon>Arthropoda</taxon>
        <taxon>Hexapoda</taxon>
        <taxon>Insecta</taxon>
        <taxon>Pterygota</taxon>
        <taxon>Neoptera</taxon>
        <taxon>Paraneoptera</taxon>
        <taxon>Hemiptera</taxon>
        <taxon>Sternorrhyncha</taxon>
        <taxon>Aphidomorpha</taxon>
        <taxon>Aphidoidea</taxon>
        <taxon>Aphididae</taxon>
        <taxon>Lachninae</taxon>
        <taxon>Cinara</taxon>
    </lineage>
</organism>
<evidence type="ECO:0000313" key="1">
    <source>
        <dbReference type="EMBL" id="VVC42849.1"/>
    </source>
</evidence>
<dbReference type="Proteomes" id="UP000325440">
    <property type="component" value="Unassembled WGS sequence"/>
</dbReference>
<keyword evidence="2" id="KW-1185">Reference proteome</keyword>
<proteinExistence type="predicted"/>
<protein>
    <submittedName>
        <fullName evidence="1">Uncharacterized protein</fullName>
    </submittedName>
</protein>
<gene>
    <name evidence="1" type="ORF">CINCED_3A018788</name>
</gene>
<dbReference type="OrthoDB" id="7998590at2759"/>
<dbReference type="AlphaFoldDB" id="A0A5E4NJR5"/>
<evidence type="ECO:0000313" key="2">
    <source>
        <dbReference type="Proteomes" id="UP000325440"/>
    </source>
</evidence>
<sequence>MINNSPTLNSIIIALFNANGLKNHVNELQAVLYEKRIDIVILDTSSENWLELDFKFCIKKENEIESMFG</sequence>
<reference evidence="1 2" key="1">
    <citation type="submission" date="2019-08" db="EMBL/GenBank/DDBJ databases">
        <authorList>
            <person name="Alioto T."/>
            <person name="Alioto T."/>
            <person name="Gomez Garrido J."/>
        </authorList>
    </citation>
    <scope>NUCLEOTIDE SEQUENCE [LARGE SCALE GENOMIC DNA]</scope>
</reference>